<dbReference type="Proteomes" id="UP001153334">
    <property type="component" value="Unassembled WGS sequence"/>
</dbReference>
<name>A0ACC2J4V2_9PEZI</name>
<evidence type="ECO:0000313" key="1">
    <source>
        <dbReference type="EMBL" id="KAJ8122401.1"/>
    </source>
</evidence>
<keyword evidence="2" id="KW-1185">Reference proteome</keyword>
<organism evidence="1 2">
    <name type="scientific">Nemania bipapillata</name>
    <dbReference type="NCBI Taxonomy" id="110536"/>
    <lineage>
        <taxon>Eukaryota</taxon>
        <taxon>Fungi</taxon>
        <taxon>Dikarya</taxon>
        <taxon>Ascomycota</taxon>
        <taxon>Pezizomycotina</taxon>
        <taxon>Sordariomycetes</taxon>
        <taxon>Xylariomycetidae</taxon>
        <taxon>Xylariales</taxon>
        <taxon>Xylariaceae</taxon>
        <taxon>Nemania</taxon>
    </lineage>
</organism>
<evidence type="ECO:0000313" key="2">
    <source>
        <dbReference type="Proteomes" id="UP001153334"/>
    </source>
</evidence>
<reference evidence="1" key="1">
    <citation type="submission" date="2022-11" db="EMBL/GenBank/DDBJ databases">
        <title>Genome Sequence of Nemania bipapillata.</title>
        <authorList>
            <person name="Buettner E."/>
        </authorList>
    </citation>
    <scope>NUCLEOTIDE SEQUENCE</scope>
    <source>
        <strain evidence="1">CP14</strain>
    </source>
</reference>
<sequence length="191" mass="21613">MTRVNAAADIEDILRDSKYTELRGGDVNRPDSHRLVTPTVEIRKTTLVPYREDLRRIIEQIFKRKFGTPTNTAKLPQTSSDRSDWLARATREIDSARAAVHELIDVARSPAQAKLLRLAAYRLKLARAIHTVGLLSGKPAADETEIQEALRERLRDWILHERAWNAAENLTLRRPSAAEEGEYCSLEGYGA</sequence>
<comment type="caution">
    <text evidence="1">The sequence shown here is derived from an EMBL/GenBank/DDBJ whole genome shotgun (WGS) entry which is preliminary data.</text>
</comment>
<proteinExistence type="predicted"/>
<protein>
    <submittedName>
        <fullName evidence="1">Uncharacterized protein</fullName>
    </submittedName>
</protein>
<accession>A0ACC2J4V2</accession>
<gene>
    <name evidence="1" type="ORF">ONZ43_g1394</name>
</gene>
<dbReference type="EMBL" id="JAPESX010000238">
    <property type="protein sequence ID" value="KAJ8122401.1"/>
    <property type="molecule type" value="Genomic_DNA"/>
</dbReference>